<dbReference type="EMBL" id="FZPH01000004">
    <property type="protein sequence ID" value="SNT25150.1"/>
    <property type="molecule type" value="Genomic_DNA"/>
</dbReference>
<evidence type="ECO:0000256" key="1">
    <source>
        <dbReference type="SAM" id="SignalP"/>
    </source>
</evidence>
<accession>A0A239L4C0</accession>
<feature type="domain" description="Pyrroloquinoline quinone-dependent pyranose dehydrogenase beta-propeller" evidence="2">
    <location>
        <begin position="55"/>
        <end position="409"/>
    </location>
</feature>
<evidence type="ECO:0000259" key="2">
    <source>
        <dbReference type="Pfam" id="PF22807"/>
    </source>
</evidence>
<dbReference type="Gene3D" id="2.120.10.30">
    <property type="entry name" value="TolB, C-terminal domain"/>
    <property type="match status" value="1"/>
</dbReference>
<organism evidence="3 4">
    <name type="scientific">Asanoa hainanensis</name>
    <dbReference type="NCBI Taxonomy" id="560556"/>
    <lineage>
        <taxon>Bacteria</taxon>
        <taxon>Bacillati</taxon>
        <taxon>Actinomycetota</taxon>
        <taxon>Actinomycetes</taxon>
        <taxon>Micromonosporales</taxon>
        <taxon>Micromonosporaceae</taxon>
        <taxon>Asanoa</taxon>
    </lineage>
</organism>
<keyword evidence="1" id="KW-0732">Signal</keyword>
<dbReference type="AlphaFoldDB" id="A0A239L4C0"/>
<name>A0A239L4C0_9ACTN</name>
<protein>
    <submittedName>
        <fullName evidence="3">Glucose/arabinose dehydrogenase, beta-propeller fold</fullName>
    </submittedName>
</protein>
<feature type="signal peptide" evidence="1">
    <location>
        <begin position="1"/>
        <end position="25"/>
    </location>
</feature>
<evidence type="ECO:0000313" key="3">
    <source>
        <dbReference type="EMBL" id="SNT25150.1"/>
    </source>
</evidence>
<keyword evidence="4" id="KW-1185">Reference proteome</keyword>
<dbReference type="InterPro" id="IPR011041">
    <property type="entry name" value="Quinoprot_gluc/sorb_DH_b-prop"/>
</dbReference>
<dbReference type="InterPro" id="IPR054539">
    <property type="entry name" value="Beta-prop_PDH"/>
</dbReference>
<dbReference type="RefSeq" id="WP_144022553.1">
    <property type="nucleotide sequence ID" value="NZ_FZPH01000004.1"/>
</dbReference>
<feature type="chain" id="PRO_5012014739" evidence="1">
    <location>
        <begin position="26"/>
        <end position="416"/>
    </location>
</feature>
<proteinExistence type="predicted"/>
<reference evidence="3 4" key="1">
    <citation type="submission" date="2017-06" db="EMBL/GenBank/DDBJ databases">
        <authorList>
            <person name="Kim H.J."/>
            <person name="Triplett B.A."/>
        </authorList>
    </citation>
    <scope>NUCLEOTIDE SEQUENCE [LARGE SCALE GENOMIC DNA]</scope>
    <source>
        <strain evidence="3 4">CGMCC 4.5593</strain>
    </source>
</reference>
<dbReference type="OrthoDB" id="9770043at2"/>
<dbReference type="SUPFAM" id="SSF50952">
    <property type="entry name" value="Soluble quinoprotein glucose dehydrogenase"/>
    <property type="match status" value="1"/>
</dbReference>
<sequence>MRPAGPLALLALLATLLAGCTKAPAPPELAPTGNVSPGTGLAPVPIEGADHTVNLPKGWTAAVYARVSNARFLLALPDGAVLVSQPSVGQVTRVPAGGGEPATFLSGLDRPHDLVLATVGGRQWIYVSAVDRVVRYPYVAGAATAGAAEVIVDGLPDDSLPELGGKYGHVLKNIAVDGDTLYVSIASTCNACASDTRSDPIRGAVYRWDAAGHNAGKALVAKGLRNAEGLAIAPGTHDLWVVVNNRDNIIDPATGRKDTAYVDNHPPEEFIKVRQGGFYGWPFCNPNPDGGLRDMPFQRDHELNRDGAAADCATATPVDVGIQAHSAPLGLTFVPDLGAVIALHGSWNRSEPTGYKVINFPWVDGRPGDQHDLATGFLGAESPWARPVDIALLADGSLLVSDDLGGNVFRFAPPPG</sequence>
<dbReference type="InterPro" id="IPR011042">
    <property type="entry name" value="6-blade_b-propeller_TolB-like"/>
</dbReference>
<dbReference type="PROSITE" id="PS51257">
    <property type="entry name" value="PROKAR_LIPOPROTEIN"/>
    <property type="match status" value="1"/>
</dbReference>
<evidence type="ECO:0000313" key="4">
    <source>
        <dbReference type="Proteomes" id="UP000198362"/>
    </source>
</evidence>
<dbReference type="Proteomes" id="UP000198362">
    <property type="component" value="Unassembled WGS sequence"/>
</dbReference>
<gene>
    <name evidence="3" type="ORF">SAMN05421812_10421</name>
</gene>
<dbReference type="Pfam" id="PF22807">
    <property type="entry name" value="TrAA12"/>
    <property type="match status" value="1"/>
</dbReference>